<protein>
    <submittedName>
        <fullName evidence="1">Uncharacterized protein</fullName>
    </submittedName>
</protein>
<name>A0A4R7V6F8_9PSEU</name>
<sequence>MRVTSSTVGVNTTDFLADPLGPATVAGALVQQPGEGRLLWAAYTTAHDVDIPGVTSTLACDETPDLIVWGPARDCLAHRYVRDSSPGRRRLWTLTPQRLALHTEVAAPLPEPSQGASLLAKVAKLGRELAEKVNETRLRFGANVEDEPVALPTLEPLAEIPRSRIAGFEVAHRGDTPVLRLRLVDRSGIDFLVGMTDRDECEYAVGLANGEPSLRPGARAEWVAKLAEKSRKLAERLVRPGEQVLLAGTNNHGYVGVQLGRELRVPHAPLGVMPALNLTKLRWPRPAPTSQNPNGWLDDPTIAFWVQADHAGRDAVALADMLAHTRGVARLVLTRARLALVAATKLLATPPDPGPPMTSVLELPATRIRAVAAEYAGHSLPPKPLLRLDFTDGSTLRLRDPIAARQAALIGR</sequence>
<organism evidence="1 2">
    <name type="scientific">Actinophytocola oryzae</name>
    <dbReference type="NCBI Taxonomy" id="502181"/>
    <lineage>
        <taxon>Bacteria</taxon>
        <taxon>Bacillati</taxon>
        <taxon>Actinomycetota</taxon>
        <taxon>Actinomycetes</taxon>
        <taxon>Pseudonocardiales</taxon>
        <taxon>Pseudonocardiaceae</taxon>
    </lineage>
</organism>
<evidence type="ECO:0000313" key="2">
    <source>
        <dbReference type="Proteomes" id="UP000294927"/>
    </source>
</evidence>
<reference evidence="1 2" key="1">
    <citation type="submission" date="2019-03" db="EMBL/GenBank/DDBJ databases">
        <title>Genomic Encyclopedia of Archaeal and Bacterial Type Strains, Phase II (KMG-II): from individual species to whole genera.</title>
        <authorList>
            <person name="Goeker M."/>
        </authorList>
    </citation>
    <scope>NUCLEOTIDE SEQUENCE [LARGE SCALE GENOMIC DNA]</scope>
    <source>
        <strain evidence="1 2">DSM 45499</strain>
    </source>
</reference>
<comment type="caution">
    <text evidence="1">The sequence shown here is derived from an EMBL/GenBank/DDBJ whole genome shotgun (WGS) entry which is preliminary data.</text>
</comment>
<gene>
    <name evidence="1" type="ORF">CLV71_11577</name>
</gene>
<keyword evidence="2" id="KW-1185">Reference proteome</keyword>
<accession>A0A4R7V6F8</accession>
<dbReference type="EMBL" id="SOCP01000015">
    <property type="protein sequence ID" value="TDV43615.1"/>
    <property type="molecule type" value="Genomic_DNA"/>
</dbReference>
<dbReference type="Proteomes" id="UP000294927">
    <property type="component" value="Unassembled WGS sequence"/>
</dbReference>
<dbReference type="AlphaFoldDB" id="A0A4R7V6F8"/>
<proteinExistence type="predicted"/>
<evidence type="ECO:0000313" key="1">
    <source>
        <dbReference type="EMBL" id="TDV43615.1"/>
    </source>
</evidence>